<evidence type="ECO:0000313" key="3">
    <source>
        <dbReference type="Proteomes" id="UP000183561"/>
    </source>
</evidence>
<keyword evidence="3" id="KW-1185">Reference proteome</keyword>
<organism evidence="2 3">
    <name type="scientific">Rhodococcus koreensis</name>
    <dbReference type="NCBI Taxonomy" id="99653"/>
    <lineage>
        <taxon>Bacteria</taxon>
        <taxon>Bacillati</taxon>
        <taxon>Actinomycetota</taxon>
        <taxon>Actinomycetes</taxon>
        <taxon>Mycobacteriales</taxon>
        <taxon>Nocardiaceae</taxon>
        <taxon>Rhodococcus</taxon>
    </lineage>
</organism>
<dbReference type="EMBL" id="FNSV01000005">
    <property type="protein sequence ID" value="SEC93380.1"/>
    <property type="molecule type" value="Genomic_DNA"/>
</dbReference>
<evidence type="ECO:0000256" key="1">
    <source>
        <dbReference type="SAM" id="MobiDB-lite"/>
    </source>
</evidence>
<gene>
    <name evidence="2" type="ORF">SAMN04490239_6041</name>
</gene>
<dbReference type="AlphaFoldDB" id="A0A1H4WJX7"/>
<sequence>MTQRHPNALRYYSTRKDAMTDGPAEYTPPGSARTHTTEWIKAHLERMDRPDPQAAPITGGTTTEPT</sequence>
<reference evidence="3" key="1">
    <citation type="submission" date="2016-10" db="EMBL/GenBank/DDBJ databases">
        <authorList>
            <person name="Varghese N."/>
            <person name="Submissions S."/>
        </authorList>
    </citation>
    <scope>NUCLEOTIDE SEQUENCE [LARGE SCALE GENOMIC DNA]</scope>
    <source>
        <strain evidence="3">DSM 44498</strain>
    </source>
</reference>
<feature type="region of interest" description="Disordered" evidence="1">
    <location>
        <begin position="1"/>
        <end position="66"/>
    </location>
</feature>
<name>A0A1H4WJX7_9NOCA</name>
<evidence type="ECO:0000313" key="2">
    <source>
        <dbReference type="EMBL" id="SEC93380.1"/>
    </source>
</evidence>
<proteinExistence type="predicted"/>
<dbReference type="RefSeq" id="WP_072946732.1">
    <property type="nucleotide sequence ID" value="NZ_CP070609.1"/>
</dbReference>
<protein>
    <submittedName>
        <fullName evidence="2">Uncharacterized protein</fullName>
    </submittedName>
</protein>
<accession>A0A1H4WJX7</accession>
<feature type="compositionally biased region" description="Basic and acidic residues" evidence="1">
    <location>
        <begin position="35"/>
        <end position="51"/>
    </location>
</feature>
<dbReference type="Proteomes" id="UP000183561">
    <property type="component" value="Unassembled WGS sequence"/>
</dbReference>
<dbReference type="OrthoDB" id="4468071at2"/>